<gene>
    <name evidence="2" type="ORF">EWM59_09695</name>
</gene>
<accession>A0A4Q5M241</accession>
<keyword evidence="3" id="KW-1185">Reference proteome</keyword>
<name>A0A4Q5M241_9BACT</name>
<reference evidence="2 3" key="1">
    <citation type="submission" date="2019-02" db="EMBL/GenBank/DDBJ databases">
        <title>Bacterial novel species Emticicia sp. 17J42-9 isolated from soil.</title>
        <authorList>
            <person name="Jung H.-Y."/>
        </authorList>
    </citation>
    <scope>NUCLEOTIDE SEQUENCE [LARGE SCALE GENOMIC DNA]</scope>
    <source>
        <strain evidence="2 3">17J42-9</strain>
    </source>
</reference>
<dbReference type="AlphaFoldDB" id="A0A4Q5M241"/>
<dbReference type="OrthoDB" id="957076at2"/>
<organism evidence="2 3">
    <name type="scientific">Emticicia agri</name>
    <dbReference type="NCBI Taxonomy" id="2492393"/>
    <lineage>
        <taxon>Bacteria</taxon>
        <taxon>Pseudomonadati</taxon>
        <taxon>Bacteroidota</taxon>
        <taxon>Cytophagia</taxon>
        <taxon>Cytophagales</taxon>
        <taxon>Leadbetterellaceae</taxon>
        <taxon>Emticicia</taxon>
    </lineage>
</organism>
<keyword evidence="1" id="KW-0472">Membrane</keyword>
<comment type="caution">
    <text evidence="2">The sequence shown here is derived from an EMBL/GenBank/DDBJ whole genome shotgun (WGS) entry which is preliminary data.</text>
</comment>
<dbReference type="EMBL" id="SEWF01000011">
    <property type="protein sequence ID" value="RYU95887.1"/>
    <property type="molecule type" value="Genomic_DNA"/>
</dbReference>
<keyword evidence="1" id="KW-0812">Transmembrane</keyword>
<sequence length="133" mass="15221">MNLFFLILTGVFMITAFWVALLKIIAHLSGWNTLKHTYETTYTHNEINYFGVSGKIGGFYYNSILNVSLSEAGVYLSVRPLFRFGHPFLLIPWSAIKNIREKDKTLFCEVDGIQIGLSNKIHNIFKSYLSAYS</sequence>
<evidence type="ECO:0000256" key="1">
    <source>
        <dbReference type="SAM" id="Phobius"/>
    </source>
</evidence>
<dbReference type="Proteomes" id="UP000293162">
    <property type="component" value="Unassembled WGS sequence"/>
</dbReference>
<keyword evidence="1" id="KW-1133">Transmembrane helix</keyword>
<dbReference type="RefSeq" id="WP_130020767.1">
    <property type="nucleotide sequence ID" value="NZ_SEWF01000011.1"/>
</dbReference>
<feature type="transmembrane region" description="Helical" evidence="1">
    <location>
        <begin position="6"/>
        <end position="26"/>
    </location>
</feature>
<evidence type="ECO:0000313" key="3">
    <source>
        <dbReference type="Proteomes" id="UP000293162"/>
    </source>
</evidence>
<proteinExistence type="predicted"/>
<protein>
    <submittedName>
        <fullName evidence="2">Uncharacterized protein</fullName>
    </submittedName>
</protein>
<evidence type="ECO:0000313" key="2">
    <source>
        <dbReference type="EMBL" id="RYU95887.1"/>
    </source>
</evidence>